<name>A0A368BT11_9GAMM</name>
<dbReference type="AlphaFoldDB" id="A0A368BT11"/>
<evidence type="ECO:0000256" key="11">
    <source>
        <dbReference type="ARBA" id="ARBA00022692"/>
    </source>
</evidence>
<keyword evidence="8" id="KW-1003">Cell membrane</keyword>
<organism evidence="25 26">
    <name type="scientific">SAR86 cluster bacterium</name>
    <dbReference type="NCBI Taxonomy" id="2030880"/>
    <lineage>
        <taxon>Bacteria</taxon>
        <taxon>Pseudomonadati</taxon>
        <taxon>Pseudomonadota</taxon>
        <taxon>Gammaproteobacteria</taxon>
        <taxon>SAR86 cluster</taxon>
    </lineage>
</organism>
<evidence type="ECO:0000256" key="19">
    <source>
        <dbReference type="ARBA" id="ARBA00031825"/>
    </source>
</evidence>
<keyword evidence="17" id="KW-1208">Phospholipid metabolism</keyword>
<sequence>MEKEFNKNLISRVPIALLMAAVIILALAYGNSLFIKIFILAITILAALELLNFIGRSLFNILFLVSALVGILFLQENIKVLLAIFGFYLWTGIMILMAFRQLPKLKIFMPYMMIIFLSIFLSSGILISSSQSLPINGNLLLFVVILNTALIDIGAYLFGNLFGKNKIFPLISPNKTAEGLIGGSLLSIIFISSMFVLNFIPQLVFLAILASIPLTFVGDLFESYLKRVSDVKDSSSLLLSHGGFLDRIDSHLPAFTTVAGILFLSL</sequence>
<dbReference type="EC" id="2.7.7.41" evidence="6"/>
<evidence type="ECO:0000256" key="14">
    <source>
        <dbReference type="ARBA" id="ARBA00023098"/>
    </source>
</evidence>
<evidence type="ECO:0000256" key="23">
    <source>
        <dbReference type="ARBA" id="ARBA00033406"/>
    </source>
</evidence>
<keyword evidence="10" id="KW-0808">Transferase</keyword>
<dbReference type="EMBL" id="QOPE01000032">
    <property type="protein sequence ID" value="RCL40007.1"/>
    <property type="molecule type" value="Genomic_DNA"/>
</dbReference>
<keyword evidence="16" id="KW-0594">Phospholipid biosynthesis</keyword>
<comment type="caution">
    <text evidence="25">The sequence shown here is derived from an EMBL/GenBank/DDBJ whole genome shotgun (WGS) entry which is preliminary data.</text>
</comment>
<evidence type="ECO:0000256" key="20">
    <source>
        <dbReference type="ARBA" id="ARBA00032253"/>
    </source>
</evidence>
<proteinExistence type="inferred from homology"/>
<evidence type="ECO:0000256" key="15">
    <source>
        <dbReference type="ARBA" id="ARBA00023136"/>
    </source>
</evidence>
<comment type="similarity">
    <text evidence="5">Belongs to the CDS family.</text>
</comment>
<dbReference type="GO" id="GO:0016024">
    <property type="term" value="P:CDP-diacylglycerol biosynthetic process"/>
    <property type="evidence" value="ECO:0007669"/>
    <property type="project" value="TreeGrafter"/>
</dbReference>
<feature type="transmembrane region" description="Helical" evidence="24">
    <location>
        <begin position="111"/>
        <end position="133"/>
    </location>
</feature>
<evidence type="ECO:0000256" key="3">
    <source>
        <dbReference type="ARBA" id="ARBA00005119"/>
    </source>
</evidence>
<evidence type="ECO:0000256" key="10">
    <source>
        <dbReference type="ARBA" id="ARBA00022679"/>
    </source>
</evidence>
<evidence type="ECO:0000256" key="5">
    <source>
        <dbReference type="ARBA" id="ARBA00010185"/>
    </source>
</evidence>
<feature type="transmembrane region" description="Helical" evidence="24">
    <location>
        <begin position="203"/>
        <end position="221"/>
    </location>
</feature>
<evidence type="ECO:0000313" key="26">
    <source>
        <dbReference type="Proteomes" id="UP000253307"/>
    </source>
</evidence>
<keyword evidence="14" id="KW-0443">Lipid metabolism</keyword>
<dbReference type="Pfam" id="PF01148">
    <property type="entry name" value="CTP_transf_1"/>
    <property type="match status" value="1"/>
</dbReference>
<feature type="transmembrane region" description="Helical" evidence="24">
    <location>
        <begin position="58"/>
        <end position="74"/>
    </location>
</feature>
<dbReference type="GO" id="GO:0005886">
    <property type="term" value="C:plasma membrane"/>
    <property type="evidence" value="ECO:0007669"/>
    <property type="project" value="UniProtKB-SubCell"/>
</dbReference>
<evidence type="ECO:0000256" key="2">
    <source>
        <dbReference type="ARBA" id="ARBA00004651"/>
    </source>
</evidence>
<accession>A0A368BT11</accession>
<comment type="subcellular location">
    <subcellularLocation>
        <location evidence="2">Cell membrane</location>
        <topology evidence="2">Multi-pass membrane protein</topology>
    </subcellularLocation>
</comment>
<comment type="pathway">
    <text evidence="4">Lipid metabolism.</text>
</comment>
<keyword evidence="9" id="KW-0444">Lipid biosynthesis</keyword>
<keyword evidence="13 24" id="KW-1133">Transmembrane helix</keyword>
<evidence type="ECO:0000256" key="7">
    <source>
        <dbReference type="ARBA" id="ARBA00019373"/>
    </source>
</evidence>
<gene>
    <name evidence="25" type="ORF">DBW96_03910</name>
</gene>
<reference evidence="25 26" key="1">
    <citation type="journal article" date="2018" name="Microbiome">
        <title>Fine metagenomic profile of the Mediterranean stratified and mixed water columns revealed by assembly and recruitment.</title>
        <authorList>
            <person name="Haro-Moreno J.M."/>
            <person name="Lopez-Perez M."/>
            <person name="De La Torre J.R."/>
            <person name="Picazo A."/>
            <person name="Camacho A."/>
            <person name="Rodriguez-Valera F."/>
        </authorList>
    </citation>
    <scope>NUCLEOTIDE SEQUENCE [LARGE SCALE GENOMIC DNA]</scope>
    <source>
        <strain evidence="25">MED-G82</strain>
    </source>
</reference>
<feature type="transmembrane region" description="Helical" evidence="24">
    <location>
        <begin position="139"/>
        <end position="158"/>
    </location>
</feature>
<dbReference type="PANTHER" id="PTHR46382:SF1">
    <property type="entry name" value="PHOSPHATIDATE CYTIDYLYLTRANSFERASE"/>
    <property type="match status" value="1"/>
</dbReference>
<evidence type="ECO:0000313" key="25">
    <source>
        <dbReference type="EMBL" id="RCL40007.1"/>
    </source>
</evidence>
<evidence type="ECO:0000256" key="1">
    <source>
        <dbReference type="ARBA" id="ARBA00001698"/>
    </source>
</evidence>
<comment type="catalytic activity">
    <reaction evidence="1">
        <text>a 1,2-diacyl-sn-glycero-3-phosphate + CTP + H(+) = a CDP-1,2-diacyl-sn-glycerol + diphosphate</text>
        <dbReference type="Rhea" id="RHEA:16229"/>
        <dbReference type="ChEBI" id="CHEBI:15378"/>
        <dbReference type="ChEBI" id="CHEBI:33019"/>
        <dbReference type="ChEBI" id="CHEBI:37563"/>
        <dbReference type="ChEBI" id="CHEBI:58332"/>
        <dbReference type="ChEBI" id="CHEBI:58608"/>
        <dbReference type="EC" id="2.7.7.41"/>
    </reaction>
</comment>
<evidence type="ECO:0000256" key="4">
    <source>
        <dbReference type="ARBA" id="ARBA00005189"/>
    </source>
</evidence>
<evidence type="ECO:0000256" key="21">
    <source>
        <dbReference type="ARBA" id="ARBA00032396"/>
    </source>
</evidence>
<evidence type="ECO:0000256" key="22">
    <source>
        <dbReference type="ARBA" id="ARBA00032743"/>
    </source>
</evidence>
<feature type="transmembrane region" description="Helical" evidence="24">
    <location>
        <begin position="9"/>
        <end position="27"/>
    </location>
</feature>
<dbReference type="Proteomes" id="UP000253307">
    <property type="component" value="Unassembled WGS sequence"/>
</dbReference>
<keyword evidence="12" id="KW-0548">Nucleotidyltransferase</keyword>
<feature type="transmembrane region" description="Helical" evidence="24">
    <location>
        <begin position="80"/>
        <end position="99"/>
    </location>
</feature>
<keyword evidence="15 24" id="KW-0472">Membrane</keyword>
<comment type="pathway">
    <text evidence="3">Phospholipid metabolism; CDP-diacylglycerol biosynthesis; CDP-diacylglycerol from sn-glycerol 3-phosphate: step 3/3.</text>
</comment>
<evidence type="ECO:0000256" key="9">
    <source>
        <dbReference type="ARBA" id="ARBA00022516"/>
    </source>
</evidence>
<evidence type="ECO:0000256" key="8">
    <source>
        <dbReference type="ARBA" id="ARBA00022475"/>
    </source>
</evidence>
<dbReference type="GO" id="GO:0004605">
    <property type="term" value="F:phosphatidate cytidylyltransferase activity"/>
    <property type="evidence" value="ECO:0007669"/>
    <property type="project" value="UniProtKB-EC"/>
</dbReference>
<dbReference type="PANTHER" id="PTHR46382">
    <property type="entry name" value="PHOSPHATIDATE CYTIDYLYLTRANSFERASE"/>
    <property type="match status" value="1"/>
</dbReference>
<evidence type="ECO:0000256" key="13">
    <source>
        <dbReference type="ARBA" id="ARBA00022989"/>
    </source>
</evidence>
<evidence type="ECO:0000256" key="24">
    <source>
        <dbReference type="SAM" id="Phobius"/>
    </source>
</evidence>
<evidence type="ECO:0000256" key="6">
    <source>
        <dbReference type="ARBA" id="ARBA00012487"/>
    </source>
</evidence>
<feature type="transmembrane region" description="Helical" evidence="24">
    <location>
        <begin position="179"/>
        <end position="197"/>
    </location>
</feature>
<evidence type="ECO:0000256" key="17">
    <source>
        <dbReference type="ARBA" id="ARBA00023264"/>
    </source>
</evidence>
<keyword evidence="11 24" id="KW-0812">Transmembrane</keyword>
<protein>
    <recommendedName>
        <fullName evidence="7">Phosphatidate cytidylyltransferase</fullName>
        <ecNumber evidence="6">2.7.7.41</ecNumber>
    </recommendedName>
    <alternativeName>
        <fullName evidence="20">CDP-DAG synthase</fullName>
    </alternativeName>
    <alternativeName>
        <fullName evidence="22">CDP-DG synthase</fullName>
    </alternativeName>
    <alternativeName>
        <fullName evidence="18">CDP-diacylglycerol synthase</fullName>
    </alternativeName>
    <alternativeName>
        <fullName evidence="21">CDP-diglyceride pyrophosphorylase</fullName>
    </alternativeName>
    <alternativeName>
        <fullName evidence="23">CDP-diglyceride synthase</fullName>
    </alternativeName>
    <alternativeName>
        <fullName evidence="19">CTP:phosphatidate cytidylyltransferase</fullName>
    </alternativeName>
</protein>
<evidence type="ECO:0000256" key="16">
    <source>
        <dbReference type="ARBA" id="ARBA00023209"/>
    </source>
</evidence>
<evidence type="ECO:0000256" key="18">
    <source>
        <dbReference type="ARBA" id="ARBA00029893"/>
    </source>
</evidence>
<evidence type="ECO:0000256" key="12">
    <source>
        <dbReference type="ARBA" id="ARBA00022695"/>
    </source>
</evidence>